<accession>A0A0D2CG03</accession>
<feature type="region of interest" description="Disordered" evidence="1">
    <location>
        <begin position="223"/>
        <end position="260"/>
    </location>
</feature>
<evidence type="ECO:0000313" key="4">
    <source>
        <dbReference type="Proteomes" id="UP000054466"/>
    </source>
</evidence>
<dbReference type="GeneID" id="27344195"/>
<dbReference type="GO" id="GO:0001003">
    <property type="term" value="F:RNA polymerase III type 2 promoter sequence-specific DNA binding"/>
    <property type="evidence" value="ECO:0007669"/>
    <property type="project" value="TreeGrafter"/>
</dbReference>
<proteinExistence type="predicted"/>
<protein>
    <recommendedName>
        <fullName evidence="2">Transcription factor IIIC subunit Tfc1/Sfc1 triple barrel domain-containing protein</fullName>
    </recommendedName>
</protein>
<dbReference type="HOGENOM" id="CLU_1025099_0_0_1"/>
<dbReference type="AlphaFoldDB" id="A0A0D2CG03"/>
<evidence type="ECO:0000256" key="1">
    <source>
        <dbReference type="SAM" id="MobiDB-lite"/>
    </source>
</evidence>
<evidence type="ECO:0000313" key="3">
    <source>
        <dbReference type="EMBL" id="KIW29165.1"/>
    </source>
</evidence>
<feature type="region of interest" description="Disordered" evidence="1">
    <location>
        <begin position="94"/>
        <end position="121"/>
    </location>
</feature>
<evidence type="ECO:0000259" key="2">
    <source>
        <dbReference type="Pfam" id="PF17682"/>
    </source>
</evidence>
<dbReference type="PANTHER" id="PTHR13230:SF5">
    <property type="entry name" value="GENERAL TRANSCRIPTION FACTOR 3C POLYPEPTIDE 5"/>
    <property type="match status" value="1"/>
</dbReference>
<dbReference type="Pfam" id="PF17682">
    <property type="entry name" value="Tau95_N"/>
    <property type="match status" value="1"/>
</dbReference>
<feature type="domain" description="Transcription factor IIIC subunit Tfc1/Sfc1 triple barrel" evidence="2">
    <location>
        <begin position="27"/>
        <end position="159"/>
    </location>
</feature>
<dbReference type="PANTHER" id="PTHR13230">
    <property type="entry name" value="GENERAL TRANSCRIPTION FACTOR IIIC, POLYPEPTIDE 5"/>
    <property type="match status" value="1"/>
</dbReference>
<dbReference type="EMBL" id="KN847042">
    <property type="protein sequence ID" value="KIW29165.1"/>
    <property type="molecule type" value="Genomic_DNA"/>
</dbReference>
<gene>
    <name evidence="3" type="ORF">PV07_05001</name>
</gene>
<keyword evidence="4" id="KW-1185">Reference proteome</keyword>
<dbReference type="GO" id="GO:0001002">
    <property type="term" value="F:RNA polymerase III type 1 promoter sequence-specific DNA binding"/>
    <property type="evidence" value="ECO:0007669"/>
    <property type="project" value="TreeGrafter"/>
</dbReference>
<sequence>MPVPEMPDPARDGQVAPSFQVPDIPVVSIEHPCIVQNVEKAVAMLGRPTEIAQSLEPGWDKPLGLKFQPNDPSSRTVLSYNKPTNNLLLKVTVPKRTGRKRKRGSDGQYLEQPTDSQPRRDVKYLLQSLADNRERYQAEVVGPTGSTHIWRTMPDFTYSSKGSSFLSEIQSKILPQRYPLLKQWSFPRSSVEAEAEAVPPPVLSAQNLPVNFTYRQGSAAKAIVEPTSASQTLDDTDASAQPPTSQSQPQDQQTLHNEAT</sequence>
<dbReference type="InterPro" id="IPR040454">
    <property type="entry name" value="TF_IIIC_Tfc1/Sfc1"/>
</dbReference>
<dbReference type="GO" id="GO:0006384">
    <property type="term" value="P:transcription initiation at RNA polymerase III promoter"/>
    <property type="evidence" value="ECO:0007669"/>
    <property type="project" value="InterPro"/>
</dbReference>
<dbReference type="InterPro" id="IPR042536">
    <property type="entry name" value="TFIIIC_tauA_Sfc1"/>
</dbReference>
<dbReference type="VEuPathDB" id="FungiDB:PV07_05001"/>
<reference evidence="3 4" key="1">
    <citation type="submission" date="2015-01" db="EMBL/GenBank/DDBJ databases">
        <title>The Genome Sequence of Cladophialophora immunda CBS83496.</title>
        <authorList>
            <consortium name="The Broad Institute Genomics Platform"/>
            <person name="Cuomo C."/>
            <person name="de Hoog S."/>
            <person name="Gorbushina A."/>
            <person name="Stielow B."/>
            <person name="Teixiera M."/>
            <person name="Abouelleil A."/>
            <person name="Chapman S.B."/>
            <person name="Priest M."/>
            <person name="Young S.K."/>
            <person name="Wortman J."/>
            <person name="Nusbaum C."/>
            <person name="Birren B."/>
        </authorList>
    </citation>
    <scope>NUCLEOTIDE SEQUENCE [LARGE SCALE GENOMIC DNA]</scope>
    <source>
        <strain evidence="3 4">CBS 83496</strain>
    </source>
</reference>
<dbReference type="RefSeq" id="XP_016249381.1">
    <property type="nucleotide sequence ID" value="XM_016391862.1"/>
</dbReference>
<dbReference type="STRING" id="569365.A0A0D2CG03"/>
<dbReference type="GO" id="GO:0000127">
    <property type="term" value="C:transcription factor TFIIIC complex"/>
    <property type="evidence" value="ECO:0007669"/>
    <property type="project" value="InterPro"/>
</dbReference>
<organism evidence="3 4">
    <name type="scientific">Cladophialophora immunda</name>
    <dbReference type="NCBI Taxonomy" id="569365"/>
    <lineage>
        <taxon>Eukaryota</taxon>
        <taxon>Fungi</taxon>
        <taxon>Dikarya</taxon>
        <taxon>Ascomycota</taxon>
        <taxon>Pezizomycotina</taxon>
        <taxon>Eurotiomycetes</taxon>
        <taxon>Chaetothyriomycetidae</taxon>
        <taxon>Chaetothyriales</taxon>
        <taxon>Herpotrichiellaceae</taxon>
        <taxon>Cladophialophora</taxon>
    </lineage>
</organism>
<name>A0A0D2CG03_9EURO</name>
<feature type="compositionally biased region" description="Low complexity" evidence="1">
    <location>
        <begin position="238"/>
        <end position="254"/>
    </location>
</feature>
<dbReference type="InterPro" id="IPR041499">
    <property type="entry name" value="Tfc1/Sfc1_N"/>
</dbReference>
<dbReference type="OrthoDB" id="5598268at2759"/>
<dbReference type="Gene3D" id="3.30.200.160">
    <property type="entry name" value="TFIIIC, subcomplex tauA, subunit Sfc1, barrel domain"/>
    <property type="match status" value="1"/>
</dbReference>
<dbReference type="Proteomes" id="UP000054466">
    <property type="component" value="Unassembled WGS sequence"/>
</dbReference>